<gene>
    <name evidence="1" type="ORF">Tci_889134</name>
</gene>
<name>A0A699U1N0_TANCI</name>
<comment type="caution">
    <text evidence="1">The sequence shown here is derived from an EMBL/GenBank/DDBJ whole genome shotgun (WGS) entry which is preliminary data.</text>
</comment>
<dbReference type="AlphaFoldDB" id="A0A699U1N0"/>
<reference evidence="1" key="1">
    <citation type="journal article" date="2019" name="Sci. Rep.">
        <title>Draft genome of Tanacetum cinerariifolium, the natural source of mosquito coil.</title>
        <authorList>
            <person name="Yamashiro T."/>
            <person name="Shiraishi A."/>
            <person name="Satake H."/>
            <person name="Nakayama K."/>
        </authorList>
    </citation>
    <scope>NUCLEOTIDE SEQUENCE</scope>
</reference>
<accession>A0A699U1N0</accession>
<proteinExistence type="predicted"/>
<organism evidence="1">
    <name type="scientific">Tanacetum cinerariifolium</name>
    <name type="common">Dalmatian daisy</name>
    <name type="synonym">Chrysanthemum cinerariifolium</name>
    <dbReference type="NCBI Taxonomy" id="118510"/>
    <lineage>
        <taxon>Eukaryota</taxon>
        <taxon>Viridiplantae</taxon>
        <taxon>Streptophyta</taxon>
        <taxon>Embryophyta</taxon>
        <taxon>Tracheophyta</taxon>
        <taxon>Spermatophyta</taxon>
        <taxon>Magnoliopsida</taxon>
        <taxon>eudicotyledons</taxon>
        <taxon>Gunneridae</taxon>
        <taxon>Pentapetalae</taxon>
        <taxon>asterids</taxon>
        <taxon>campanulids</taxon>
        <taxon>Asterales</taxon>
        <taxon>Asteraceae</taxon>
        <taxon>Asteroideae</taxon>
        <taxon>Anthemideae</taxon>
        <taxon>Anthemidinae</taxon>
        <taxon>Tanacetum</taxon>
    </lineage>
</organism>
<sequence>MADFMPGQPVIDDAQCKHGKYMAKYATIEYGFLPFSFSSLGELKADTVTLLKRIQKFFMT</sequence>
<dbReference type="EMBL" id="BKCJ011298360">
    <property type="protein sequence ID" value="GFD17165.1"/>
    <property type="molecule type" value="Genomic_DNA"/>
</dbReference>
<protein>
    <submittedName>
        <fullName evidence="1">Uncharacterized protein</fullName>
    </submittedName>
</protein>
<feature type="non-terminal residue" evidence="1">
    <location>
        <position position="60"/>
    </location>
</feature>
<evidence type="ECO:0000313" key="1">
    <source>
        <dbReference type="EMBL" id="GFD17165.1"/>
    </source>
</evidence>